<dbReference type="PRINTS" id="PR01959">
    <property type="entry name" value="SBIMPHPHTASE"/>
</dbReference>
<accession>A0A9D1Z700</accession>
<dbReference type="PRINTS" id="PR00377">
    <property type="entry name" value="IMPHPHTASES"/>
</dbReference>
<comment type="similarity">
    <text evidence="7">Belongs to the inositol monophosphatase superfamily.</text>
</comment>
<evidence type="ECO:0000256" key="3">
    <source>
        <dbReference type="ARBA" id="ARBA00022723"/>
    </source>
</evidence>
<comment type="caution">
    <text evidence="8">The sequence shown here is derived from an EMBL/GenBank/DDBJ whole genome shotgun (WGS) entry which is preliminary data.</text>
</comment>
<dbReference type="Pfam" id="PF00459">
    <property type="entry name" value="Inositol_P"/>
    <property type="match status" value="1"/>
</dbReference>
<evidence type="ECO:0000256" key="7">
    <source>
        <dbReference type="RuleBase" id="RU364068"/>
    </source>
</evidence>
<dbReference type="InterPro" id="IPR022337">
    <property type="entry name" value="Inositol_monophosphatase_SuhB"/>
</dbReference>
<dbReference type="FunFam" id="3.30.540.10:FF:000003">
    <property type="entry name" value="Inositol-1-monophosphatase"/>
    <property type="match status" value="1"/>
</dbReference>
<name>A0A9D1Z700_9FIRM</name>
<reference evidence="8" key="1">
    <citation type="journal article" date="2021" name="PeerJ">
        <title>Extensive microbial diversity within the chicken gut microbiome revealed by metagenomics and culture.</title>
        <authorList>
            <person name="Gilroy R."/>
            <person name="Ravi A."/>
            <person name="Getino M."/>
            <person name="Pursley I."/>
            <person name="Horton D.L."/>
            <person name="Alikhan N.F."/>
            <person name="Baker D."/>
            <person name="Gharbi K."/>
            <person name="Hall N."/>
            <person name="Watson M."/>
            <person name="Adriaenssens E.M."/>
            <person name="Foster-Nyarko E."/>
            <person name="Jarju S."/>
            <person name="Secka A."/>
            <person name="Antonio M."/>
            <person name="Oren A."/>
            <person name="Chaudhuri R.R."/>
            <person name="La Ragione R."/>
            <person name="Hildebrand F."/>
            <person name="Pallen M.J."/>
        </authorList>
    </citation>
    <scope>NUCLEOTIDE SEQUENCE</scope>
    <source>
        <strain evidence="8">CHK33-7979</strain>
    </source>
</reference>
<dbReference type="GO" id="GO:0046872">
    <property type="term" value="F:metal ion binding"/>
    <property type="evidence" value="ECO:0007669"/>
    <property type="project" value="UniProtKB-KW"/>
</dbReference>
<dbReference type="Gene3D" id="3.40.190.80">
    <property type="match status" value="1"/>
</dbReference>
<keyword evidence="4 7" id="KW-0378">Hydrolase</keyword>
<comment type="catalytic activity">
    <reaction evidence="1 7">
        <text>a myo-inositol phosphate + H2O = myo-inositol + phosphate</text>
        <dbReference type="Rhea" id="RHEA:24056"/>
        <dbReference type="ChEBI" id="CHEBI:15377"/>
        <dbReference type="ChEBI" id="CHEBI:17268"/>
        <dbReference type="ChEBI" id="CHEBI:43474"/>
        <dbReference type="ChEBI" id="CHEBI:84139"/>
        <dbReference type="EC" id="3.1.3.25"/>
    </reaction>
</comment>
<dbReference type="AlphaFoldDB" id="A0A9D1Z700"/>
<evidence type="ECO:0000256" key="4">
    <source>
        <dbReference type="ARBA" id="ARBA00022801"/>
    </source>
</evidence>
<proteinExistence type="inferred from homology"/>
<evidence type="ECO:0000256" key="1">
    <source>
        <dbReference type="ARBA" id="ARBA00001033"/>
    </source>
</evidence>
<feature type="binding site" evidence="6">
    <location>
        <position position="68"/>
    </location>
    <ligand>
        <name>Mg(2+)</name>
        <dbReference type="ChEBI" id="CHEBI:18420"/>
        <label>1</label>
        <note>catalytic</note>
    </ligand>
</feature>
<dbReference type="GO" id="GO:0007165">
    <property type="term" value="P:signal transduction"/>
    <property type="evidence" value="ECO:0007669"/>
    <property type="project" value="TreeGrafter"/>
</dbReference>
<dbReference type="GO" id="GO:0006020">
    <property type="term" value="P:inositol metabolic process"/>
    <property type="evidence" value="ECO:0007669"/>
    <property type="project" value="TreeGrafter"/>
</dbReference>
<dbReference type="GO" id="GO:0008934">
    <property type="term" value="F:inositol monophosphate 1-phosphatase activity"/>
    <property type="evidence" value="ECO:0007669"/>
    <property type="project" value="InterPro"/>
</dbReference>
<keyword evidence="5 6" id="KW-0460">Magnesium</keyword>
<dbReference type="Proteomes" id="UP000886824">
    <property type="component" value="Unassembled WGS sequence"/>
</dbReference>
<dbReference type="SUPFAM" id="SSF56655">
    <property type="entry name" value="Carbohydrate phosphatase"/>
    <property type="match status" value="1"/>
</dbReference>
<evidence type="ECO:0000256" key="6">
    <source>
        <dbReference type="PIRSR" id="PIRSR600760-2"/>
    </source>
</evidence>
<evidence type="ECO:0000256" key="2">
    <source>
        <dbReference type="ARBA" id="ARBA00001946"/>
    </source>
</evidence>
<dbReference type="PANTHER" id="PTHR20854:SF4">
    <property type="entry name" value="INOSITOL-1-MONOPHOSPHATASE-RELATED"/>
    <property type="match status" value="1"/>
</dbReference>
<organism evidence="8 9">
    <name type="scientific">Candidatus Intestinimonas merdavium</name>
    <dbReference type="NCBI Taxonomy" id="2838622"/>
    <lineage>
        <taxon>Bacteria</taxon>
        <taxon>Bacillati</taxon>
        <taxon>Bacillota</taxon>
        <taxon>Clostridia</taxon>
        <taxon>Eubacteriales</taxon>
        <taxon>Intestinimonas</taxon>
    </lineage>
</organism>
<protein>
    <recommendedName>
        <fullName evidence="7">Inositol-1-monophosphatase</fullName>
        <ecNumber evidence="7">3.1.3.25</ecNumber>
    </recommendedName>
</protein>
<dbReference type="CDD" id="cd01639">
    <property type="entry name" value="IMPase"/>
    <property type="match status" value="1"/>
</dbReference>
<feature type="binding site" evidence="6">
    <location>
        <position position="213"/>
    </location>
    <ligand>
        <name>Mg(2+)</name>
        <dbReference type="ChEBI" id="CHEBI:18420"/>
        <label>1</label>
        <note>catalytic</note>
    </ligand>
</feature>
<dbReference type="InterPro" id="IPR020550">
    <property type="entry name" value="Inositol_monophosphatase_CS"/>
</dbReference>
<comment type="cofactor">
    <cofactor evidence="2 6 7">
        <name>Mg(2+)</name>
        <dbReference type="ChEBI" id="CHEBI:18420"/>
    </cofactor>
</comment>
<dbReference type="PROSITE" id="PS00630">
    <property type="entry name" value="IMP_2"/>
    <property type="match status" value="1"/>
</dbReference>
<dbReference type="InterPro" id="IPR033942">
    <property type="entry name" value="IMPase"/>
</dbReference>
<dbReference type="EC" id="3.1.3.25" evidence="7"/>
<gene>
    <name evidence="8" type="ORF">H9826_11425</name>
</gene>
<keyword evidence="3 6" id="KW-0479">Metal-binding</keyword>
<dbReference type="Gene3D" id="3.30.540.10">
    <property type="entry name" value="Fructose-1,6-Bisphosphatase, subunit A, domain 1"/>
    <property type="match status" value="1"/>
</dbReference>
<reference evidence="8" key="2">
    <citation type="submission" date="2021-04" db="EMBL/GenBank/DDBJ databases">
        <authorList>
            <person name="Gilroy R."/>
        </authorList>
    </citation>
    <scope>NUCLEOTIDE SEQUENCE</scope>
    <source>
        <strain evidence="8">CHK33-7979</strain>
    </source>
</reference>
<dbReference type="GO" id="GO:0046854">
    <property type="term" value="P:phosphatidylinositol phosphate biosynthetic process"/>
    <property type="evidence" value="ECO:0007669"/>
    <property type="project" value="InterPro"/>
</dbReference>
<sequence>MQPDREELLKRVSEAVRQAGELFGHHEMAEQIRQKGETDFVTQVDVTVQEQLRRQLKELVPEAQFMGEEQDNSGVDLAGAVWILDPVDGTTNLIHGFRHSAVSLALAEAGRVTMALVYNPYAGELFTALEGKGAFCNGTPIAVSGTRRLADSLVDVGTNPSQRDRADQAFRWMRALYDHCHDVRRMGAASLCLCYVAAGRLDAYVEAGLKPWDYAAGMLLVREAGGMAVTPEGKEPPLSTGGGIAASNGHIGPDFLALLAEV</sequence>
<feature type="binding site" evidence="6">
    <location>
        <position position="88"/>
    </location>
    <ligand>
        <name>Mg(2+)</name>
        <dbReference type="ChEBI" id="CHEBI:18420"/>
        <label>1</label>
        <note>catalytic</note>
    </ligand>
</feature>
<dbReference type="InterPro" id="IPR000760">
    <property type="entry name" value="Inositol_monophosphatase-like"/>
</dbReference>
<dbReference type="EMBL" id="DXCX01000124">
    <property type="protein sequence ID" value="HIY74558.1"/>
    <property type="molecule type" value="Genomic_DNA"/>
</dbReference>
<dbReference type="PANTHER" id="PTHR20854">
    <property type="entry name" value="INOSITOL MONOPHOSPHATASE"/>
    <property type="match status" value="1"/>
</dbReference>
<evidence type="ECO:0000256" key="5">
    <source>
        <dbReference type="ARBA" id="ARBA00022842"/>
    </source>
</evidence>
<evidence type="ECO:0000313" key="8">
    <source>
        <dbReference type="EMBL" id="HIY74558.1"/>
    </source>
</evidence>
<evidence type="ECO:0000313" key="9">
    <source>
        <dbReference type="Proteomes" id="UP000886824"/>
    </source>
</evidence>
<feature type="binding site" evidence="6">
    <location>
        <position position="85"/>
    </location>
    <ligand>
        <name>Mg(2+)</name>
        <dbReference type="ChEBI" id="CHEBI:18420"/>
        <label>1</label>
        <note>catalytic</note>
    </ligand>
</feature>